<dbReference type="Gene3D" id="3.40.50.150">
    <property type="entry name" value="Vaccinia Virus protein VP39"/>
    <property type="match status" value="1"/>
</dbReference>
<gene>
    <name evidence="5" type="primary">coq3_5</name>
    <name evidence="5" type="ORF">SPACI_054510</name>
</gene>
<protein>
    <submittedName>
        <fullName evidence="5">Ubiquinone biosynthesis O-methyltransferase, mitochondrial</fullName>
        <ecNumber evidence="5">2.1.1.222</ecNumber>
    </submittedName>
</protein>
<keyword evidence="2 5" id="KW-0808">Transferase</keyword>
<organism evidence="5 6">
    <name type="scientific">Sporomusa acidovorans (strain ATCC 49682 / DSM 3132 / Mol)</name>
    <dbReference type="NCBI Taxonomy" id="1123286"/>
    <lineage>
        <taxon>Bacteria</taxon>
        <taxon>Bacillati</taxon>
        <taxon>Bacillota</taxon>
        <taxon>Negativicutes</taxon>
        <taxon>Selenomonadales</taxon>
        <taxon>Sporomusaceae</taxon>
        <taxon>Sporomusa</taxon>
    </lineage>
</organism>
<evidence type="ECO:0000256" key="1">
    <source>
        <dbReference type="ARBA" id="ARBA00022603"/>
    </source>
</evidence>
<evidence type="ECO:0000259" key="4">
    <source>
        <dbReference type="Pfam" id="PF13649"/>
    </source>
</evidence>
<dbReference type="EC" id="2.1.1.222" evidence="5"/>
<dbReference type="InterPro" id="IPR041698">
    <property type="entry name" value="Methyltransf_25"/>
</dbReference>
<dbReference type="CDD" id="cd02440">
    <property type="entry name" value="AdoMet_MTases"/>
    <property type="match status" value="1"/>
</dbReference>
<dbReference type="GO" id="GO:0032259">
    <property type="term" value="P:methylation"/>
    <property type="evidence" value="ECO:0007669"/>
    <property type="project" value="UniProtKB-KW"/>
</dbReference>
<feature type="domain" description="Methyltransferase" evidence="4">
    <location>
        <begin position="84"/>
        <end position="178"/>
    </location>
</feature>
<dbReference type="Gene3D" id="2.20.25.110">
    <property type="entry name" value="S-adenosyl-L-methionine-dependent methyltransferases"/>
    <property type="match status" value="1"/>
</dbReference>
<dbReference type="Proteomes" id="UP000216052">
    <property type="component" value="Chromosome"/>
</dbReference>
<dbReference type="InterPro" id="IPR029063">
    <property type="entry name" value="SAM-dependent_MTases_sf"/>
</dbReference>
<evidence type="ECO:0000313" key="6">
    <source>
        <dbReference type="Proteomes" id="UP000216052"/>
    </source>
</evidence>
<keyword evidence="5" id="KW-0830">Ubiquinone</keyword>
<keyword evidence="6" id="KW-1185">Reference proteome</keyword>
<dbReference type="EMBL" id="CP155571">
    <property type="protein sequence ID" value="XFO75332.1"/>
    <property type="molecule type" value="Genomic_DNA"/>
</dbReference>
<name>A0ABZ3JA85_SPOA4</name>
<sequence>MGIDIMKNNDCAGVWFDQLVCAGRKPEKFEQGEPLFWDDPHISQSMLAAHLACDADGASRRRETIERTVVHLIRPSLLQAGGCVLDLGCGPGLYSNRLCRQGMKMTGIDISDRSIAYARQTAREQELSSTYICGNFFDLAYDREYDRVLQVYGELCTFFDQARNRLLRIIHKALKDNGLFIFDVSTRKLRMREGLTGEPYTKDSDWIALAARKV</sequence>
<proteinExistence type="predicted"/>
<dbReference type="PANTHER" id="PTHR43464:SF19">
    <property type="entry name" value="UBIQUINONE BIOSYNTHESIS O-METHYLTRANSFERASE, MITOCHONDRIAL"/>
    <property type="match status" value="1"/>
</dbReference>
<keyword evidence="3" id="KW-0949">S-adenosyl-L-methionine</keyword>
<evidence type="ECO:0000313" key="5">
    <source>
        <dbReference type="EMBL" id="XFO75332.1"/>
    </source>
</evidence>
<accession>A0ABZ3JA85</accession>
<evidence type="ECO:0000256" key="3">
    <source>
        <dbReference type="ARBA" id="ARBA00022691"/>
    </source>
</evidence>
<reference evidence="5" key="1">
    <citation type="submission" date="2024-05" db="EMBL/GenBank/DDBJ databases">
        <title>Isolation and characterization of Sporomusa carbonis sp. nov., a carboxydotrophic hydrogenogen in the genus of Sporomusa isolated from a charcoal burning pile.</title>
        <authorList>
            <person name="Boeer T."/>
            <person name="Rosenbaum F."/>
            <person name="Eysell L."/>
            <person name="Mueller V."/>
            <person name="Daniel R."/>
            <person name="Poehlein A."/>
        </authorList>
    </citation>
    <scope>NUCLEOTIDE SEQUENCE [LARGE SCALE GENOMIC DNA]</scope>
    <source>
        <strain evidence="5">DSM 3132</strain>
    </source>
</reference>
<keyword evidence="1 5" id="KW-0489">Methyltransferase</keyword>
<dbReference type="Pfam" id="PF13649">
    <property type="entry name" value="Methyltransf_25"/>
    <property type="match status" value="1"/>
</dbReference>
<dbReference type="GO" id="GO:0102208">
    <property type="term" value="F:2-polyprenyl-6-hydroxyphenol methylase activity"/>
    <property type="evidence" value="ECO:0007669"/>
    <property type="project" value="UniProtKB-EC"/>
</dbReference>
<evidence type="ECO:0000256" key="2">
    <source>
        <dbReference type="ARBA" id="ARBA00022679"/>
    </source>
</evidence>
<dbReference type="PANTHER" id="PTHR43464">
    <property type="entry name" value="METHYLTRANSFERASE"/>
    <property type="match status" value="1"/>
</dbReference>
<dbReference type="SUPFAM" id="SSF53335">
    <property type="entry name" value="S-adenosyl-L-methionine-dependent methyltransferases"/>
    <property type="match status" value="1"/>
</dbReference>